<dbReference type="SUPFAM" id="SSF54593">
    <property type="entry name" value="Glyoxalase/Bleomycin resistance protein/Dihydroxybiphenyl dioxygenase"/>
    <property type="match status" value="2"/>
</dbReference>
<dbReference type="PANTHER" id="PTHR33993">
    <property type="entry name" value="GLYOXALASE-RELATED"/>
    <property type="match status" value="1"/>
</dbReference>
<dbReference type="EMBL" id="BAAAPE010000022">
    <property type="protein sequence ID" value="GAA2100301.1"/>
    <property type="molecule type" value="Genomic_DNA"/>
</dbReference>
<evidence type="ECO:0000313" key="2">
    <source>
        <dbReference type="EMBL" id="GAA2100301.1"/>
    </source>
</evidence>
<reference evidence="2 3" key="1">
    <citation type="journal article" date="2019" name="Int. J. Syst. Evol. Microbiol.">
        <title>The Global Catalogue of Microorganisms (GCM) 10K type strain sequencing project: providing services to taxonomists for standard genome sequencing and annotation.</title>
        <authorList>
            <consortium name="The Broad Institute Genomics Platform"/>
            <consortium name="The Broad Institute Genome Sequencing Center for Infectious Disease"/>
            <person name="Wu L."/>
            <person name="Ma J."/>
        </authorList>
    </citation>
    <scope>NUCLEOTIDE SEQUENCE [LARGE SCALE GENOMIC DNA]</scope>
    <source>
        <strain evidence="2 3">JCM 15478</strain>
    </source>
</reference>
<dbReference type="InterPro" id="IPR041581">
    <property type="entry name" value="Glyoxalase_6"/>
</dbReference>
<sequence length="262" mass="27222">MLSTAYVPGSPNWIDLGTPDTAASSDFYAAAFGWGYQSAGPEGGGYGFFTQDGKMVAGIGPLTEEGAGAAWTVYFHSPDADATARAVERAGGTVRFGATDVFSFGRMAGFTDPTGAEFAVWQPFETGGLEVVGVPVSLTWTELYTTDAGAARDFYRAVFAWEAEDMDMGPGMTYTVVRPEGTDPDAAHGGLMRLPQEHVDAGATSEWHPYFEVADCDAVADAATAAGATALVPPVDAEGIGRLARFTDPSGAPFAVIKGATS</sequence>
<proteinExistence type="predicted"/>
<dbReference type="InterPro" id="IPR029068">
    <property type="entry name" value="Glyas_Bleomycin-R_OHBP_Dase"/>
</dbReference>
<organism evidence="2 3">
    <name type="scientific">Streptomyces albiaxialis</name>
    <dbReference type="NCBI Taxonomy" id="329523"/>
    <lineage>
        <taxon>Bacteria</taxon>
        <taxon>Bacillati</taxon>
        <taxon>Actinomycetota</taxon>
        <taxon>Actinomycetes</taxon>
        <taxon>Kitasatosporales</taxon>
        <taxon>Streptomycetaceae</taxon>
        <taxon>Streptomyces</taxon>
    </lineage>
</organism>
<dbReference type="Pfam" id="PF00903">
    <property type="entry name" value="Glyoxalase"/>
    <property type="match status" value="1"/>
</dbReference>
<dbReference type="PROSITE" id="PS51819">
    <property type="entry name" value="VOC"/>
    <property type="match status" value="2"/>
</dbReference>
<accession>A0ABN2WWV1</accession>
<dbReference type="PANTHER" id="PTHR33993:SF10">
    <property type="entry name" value="CONSERVED PROTEIN"/>
    <property type="match status" value="1"/>
</dbReference>
<evidence type="ECO:0000313" key="3">
    <source>
        <dbReference type="Proteomes" id="UP001500016"/>
    </source>
</evidence>
<gene>
    <name evidence="2" type="ORF">GCM10009801_72710</name>
</gene>
<evidence type="ECO:0000259" key="1">
    <source>
        <dbReference type="PROSITE" id="PS51819"/>
    </source>
</evidence>
<comment type="caution">
    <text evidence="2">The sequence shown here is derived from an EMBL/GenBank/DDBJ whole genome shotgun (WGS) entry which is preliminary data.</text>
</comment>
<dbReference type="Gene3D" id="3.10.180.10">
    <property type="entry name" value="2,3-Dihydroxybiphenyl 1,2-Dioxygenase, domain 1"/>
    <property type="match status" value="2"/>
</dbReference>
<dbReference type="InterPro" id="IPR004360">
    <property type="entry name" value="Glyas_Fos-R_dOase_dom"/>
</dbReference>
<protein>
    <submittedName>
        <fullName evidence="2">VOC family protein</fullName>
    </submittedName>
</protein>
<dbReference type="InterPro" id="IPR052164">
    <property type="entry name" value="Anthracycline_SecMetBiosynth"/>
</dbReference>
<feature type="domain" description="VOC" evidence="1">
    <location>
        <begin position="10"/>
        <end position="123"/>
    </location>
</feature>
<dbReference type="CDD" id="cd07247">
    <property type="entry name" value="SgaA_N_like"/>
    <property type="match status" value="1"/>
</dbReference>
<dbReference type="InterPro" id="IPR037523">
    <property type="entry name" value="VOC_core"/>
</dbReference>
<dbReference type="Pfam" id="PF18029">
    <property type="entry name" value="Glyoxalase_6"/>
    <property type="match status" value="1"/>
</dbReference>
<feature type="domain" description="VOC" evidence="1">
    <location>
        <begin position="137"/>
        <end position="259"/>
    </location>
</feature>
<dbReference type="Proteomes" id="UP001500016">
    <property type="component" value="Unassembled WGS sequence"/>
</dbReference>
<keyword evidence="3" id="KW-1185">Reference proteome</keyword>
<name>A0ABN2WWV1_9ACTN</name>
<dbReference type="RefSeq" id="WP_344534447.1">
    <property type="nucleotide sequence ID" value="NZ_BAAAPE010000022.1"/>
</dbReference>